<proteinExistence type="predicted"/>
<name>V9Z0Q3_9ACTN</name>
<reference evidence="1" key="1">
    <citation type="submission" date="2013-09" db="EMBL/GenBank/DDBJ databases">
        <title>Complete nucleotide sequence of Streptomyces linear plasmid pFRL3.</title>
        <authorList>
            <person name="Chen Z."/>
            <person name="Fang P."/>
            <person name="Qin Z."/>
        </authorList>
    </citation>
    <scope>NUCLEOTIDE SEQUENCE</scope>
    <source>
        <plasmid evidence="1">pFRL3</plasmid>
    </source>
</reference>
<organism evidence="1">
    <name type="scientific">Streptomyces sp. FR1</name>
    <dbReference type="NCBI Taxonomy" id="349971"/>
    <lineage>
        <taxon>Bacteria</taxon>
        <taxon>Bacillati</taxon>
        <taxon>Actinomycetota</taxon>
        <taxon>Actinomycetes</taxon>
        <taxon>Kitasatosporales</taxon>
        <taxon>Streptomycetaceae</taxon>
        <taxon>Streptomyces</taxon>
    </lineage>
</organism>
<dbReference type="EMBL" id="KF602048">
    <property type="protein sequence ID" value="AHE39160.1"/>
    <property type="molecule type" value="Genomic_DNA"/>
</dbReference>
<accession>V9Z0Q3</accession>
<geneLocation type="plasmid" evidence="1">
    <name>pFRL3</name>
</geneLocation>
<gene>
    <name evidence="1" type="ORF">pFRL3_383c</name>
</gene>
<dbReference type="AlphaFoldDB" id="V9Z0Q3"/>
<evidence type="ECO:0000313" key="1">
    <source>
        <dbReference type="EMBL" id="AHE39160.1"/>
    </source>
</evidence>
<dbReference type="RefSeq" id="WP_024126541.1">
    <property type="nucleotide sequence ID" value="NC_023283.1"/>
</dbReference>
<sequence length="77" mass="8408">MTTTLPLRAHVADGRYTVSTIELIDPTPDGMTFETMVFDTTVDDEVDSRRYTAPAEAVSGHAAIVQEIQLIEDALTP</sequence>
<protein>
    <submittedName>
        <fullName evidence="1">Uncharacterized protein</fullName>
    </submittedName>
</protein>
<keyword evidence="1" id="KW-0614">Plasmid</keyword>